<dbReference type="Proteomes" id="UP000298030">
    <property type="component" value="Unassembled WGS sequence"/>
</dbReference>
<reference evidence="2 3" key="1">
    <citation type="journal article" date="2019" name="Nat. Ecol. Evol.">
        <title>Megaphylogeny resolves global patterns of mushroom evolution.</title>
        <authorList>
            <person name="Varga T."/>
            <person name="Krizsan K."/>
            <person name="Foldi C."/>
            <person name="Dima B."/>
            <person name="Sanchez-Garcia M."/>
            <person name="Sanchez-Ramirez S."/>
            <person name="Szollosi G.J."/>
            <person name="Szarkandi J.G."/>
            <person name="Papp V."/>
            <person name="Albert L."/>
            <person name="Andreopoulos W."/>
            <person name="Angelini C."/>
            <person name="Antonin V."/>
            <person name="Barry K.W."/>
            <person name="Bougher N.L."/>
            <person name="Buchanan P."/>
            <person name="Buyck B."/>
            <person name="Bense V."/>
            <person name="Catcheside P."/>
            <person name="Chovatia M."/>
            <person name="Cooper J."/>
            <person name="Damon W."/>
            <person name="Desjardin D."/>
            <person name="Finy P."/>
            <person name="Geml J."/>
            <person name="Haridas S."/>
            <person name="Hughes K."/>
            <person name="Justo A."/>
            <person name="Karasinski D."/>
            <person name="Kautmanova I."/>
            <person name="Kiss B."/>
            <person name="Kocsube S."/>
            <person name="Kotiranta H."/>
            <person name="LaButti K.M."/>
            <person name="Lechner B.E."/>
            <person name="Liimatainen K."/>
            <person name="Lipzen A."/>
            <person name="Lukacs Z."/>
            <person name="Mihaltcheva S."/>
            <person name="Morgado L.N."/>
            <person name="Niskanen T."/>
            <person name="Noordeloos M.E."/>
            <person name="Ohm R.A."/>
            <person name="Ortiz-Santana B."/>
            <person name="Ovrebo C."/>
            <person name="Racz N."/>
            <person name="Riley R."/>
            <person name="Savchenko A."/>
            <person name="Shiryaev A."/>
            <person name="Soop K."/>
            <person name="Spirin V."/>
            <person name="Szebenyi C."/>
            <person name="Tomsovsky M."/>
            <person name="Tulloss R.E."/>
            <person name="Uehling J."/>
            <person name="Grigoriev I.V."/>
            <person name="Vagvolgyi C."/>
            <person name="Papp T."/>
            <person name="Martin F.M."/>
            <person name="Miettinen O."/>
            <person name="Hibbett D.S."/>
            <person name="Nagy L.G."/>
        </authorList>
    </citation>
    <scope>NUCLEOTIDE SEQUENCE [LARGE SCALE GENOMIC DNA]</scope>
    <source>
        <strain evidence="2 3">FP101781</strain>
    </source>
</reference>
<organism evidence="2 3">
    <name type="scientific">Coprinellus micaceus</name>
    <name type="common">Glistening ink-cap mushroom</name>
    <name type="synonym">Coprinus micaceus</name>
    <dbReference type="NCBI Taxonomy" id="71717"/>
    <lineage>
        <taxon>Eukaryota</taxon>
        <taxon>Fungi</taxon>
        <taxon>Dikarya</taxon>
        <taxon>Basidiomycota</taxon>
        <taxon>Agaricomycotina</taxon>
        <taxon>Agaricomycetes</taxon>
        <taxon>Agaricomycetidae</taxon>
        <taxon>Agaricales</taxon>
        <taxon>Agaricineae</taxon>
        <taxon>Psathyrellaceae</taxon>
        <taxon>Coprinellus</taxon>
    </lineage>
</organism>
<dbReference type="EMBL" id="QPFP01000199">
    <property type="protein sequence ID" value="TEB19288.1"/>
    <property type="molecule type" value="Genomic_DNA"/>
</dbReference>
<keyword evidence="3" id="KW-1185">Reference proteome</keyword>
<feature type="region of interest" description="Disordered" evidence="1">
    <location>
        <begin position="61"/>
        <end position="87"/>
    </location>
</feature>
<name>A0A4Y7SCD1_COPMI</name>
<dbReference type="AlphaFoldDB" id="A0A4Y7SCD1"/>
<feature type="compositionally biased region" description="Polar residues" evidence="1">
    <location>
        <begin position="65"/>
        <end position="82"/>
    </location>
</feature>
<evidence type="ECO:0000256" key="1">
    <source>
        <dbReference type="SAM" id="MobiDB-lite"/>
    </source>
</evidence>
<evidence type="ECO:0000313" key="3">
    <source>
        <dbReference type="Proteomes" id="UP000298030"/>
    </source>
</evidence>
<evidence type="ECO:0000313" key="2">
    <source>
        <dbReference type="EMBL" id="TEB19288.1"/>
    </source>
</evidence>
<proteinExistence type="predicted"/>
<protein>
    <submittedName>
        <fullName evidence="2">Uncharacterized protein</fullName>
    </submittedName>
</protein>
<accession>A0A4Y7SCD1</accession>
<gene>
    <name evidence="2" type="ORF">FA13DRAFT_1802431</name>
</gene>
<sequence>MPYPRPPTTCTALQAEARRPPPLVEIIFEGNRSLSFDSEDHYMAYIGALARRYELAENERKANANRGTTSGSALPTTASPPHTETALPITPTTTAVLRMSPTLTERSPIISDSSPTSSSSARAVCDPPVAIGHSATINDVNICGSCTTTCDVDTRGPPTTTYDVDMHASRARNRAPSKSTPVEAIDVDAPSLDSLVASGGVDSSMEVEEAIGGPQSPRLLRPRRSLRLSKKGEACMPYENIHIYSSR</sequence>
<comment type="caution">
    <text evidence="2">The sequence shown here is derived from an EMBL/GenBank/DDBJ whole genome shotgun (WGS) entry which is preliminary data.</text>
</comment>